<dbReference type="AlphaFoldDB" id="A0A8K0XYT3"/>
<dbReference type="Proteomes" id="UP000648908">
    <property type="component" value="Unassembled WGS sequence"/>
</dbReference>
<gene>
    <name evidence="1" type="ORF">JL811_04100</name>
</gene>
<evidence type="ECO:0000313" key="1">
    <source>
        <dbReference type="EMBL" id="MBL4916395.1"/>
    </source>
</evidence>
<dbReference type="InterPro" id="IPR018666">
    <property type="entry name" value="DUF2125"/>
</dbReference>
<sequence>MIRWMLRLVLIAGLGWCGYWFIGAHAAERFARDWIAAQSAAGLEAGEQGLEVAGFPNRFDLTLTEPRLADPRAGWGWEAEFLQIFSLSYRPWHVIAAFPPRQTLTLRGQPVTVEAEKLQASVVVEPGLALTLQRSTAAGDGVRLSPQGTPPLTLQSLRLASEIDPADPLSHRIGLEAEGIALEGGSAAARIDMARLDGRVTLSGPLDRDALTKRPAVTALDLREAILNWGEVSAFARGRVETDAAGYAVGDVTLRLENWSAALDRLAEMGLVPTDSLTGLRRVGQVLSLTSGSRNAVELPLRLAAQGISVAGIPVGPPLRFN</sequence>
<organism evidence="1 2">
    <name type="scientific">Szabonella alba</name>
    <dbReference type="NCBI Taxonomy" id="2804194"/>
    <lineage>
        <taxon>Bacteria</taxon>
        <taxon>Pseudomonadati</taxon>
        <taxon>Pseudomonadota</taxon>
        <taxon>Alphaproteobacteria</taxon>
        <taxon>Rhodobacterales</taxon>
        <taxon>Paracoccaceae</taxon>
        <taxon>Szabonella</taxon>
    </lineage>
</organism>
<evidence type="ECO:0000313" key="2">
    <source>
        <dbReference type="Proteomes" id="UP000648908"/>
    </source>
</evidence>
<proteinExistence type="predicted"/>
<accession>A0A8K0XYT3</accession>
<name>A0A8K0XYT3_9RHOB</name>
<dbReference type="RefSeq" id="WP_202687054.1">
    <property type="nucleotide sequence ID" value="NZ_JAESVN010000001.1"/>
</dbReference>
<dbReference type="Pfam" id="PF09898">
    <property type="entry name" value="DUF2125"/>
    <property type="match status" value="1"/>
</dbReference>
<dbReference type="EMBL" id="JAESVN010000001">
    <property type="protein sequence ID" value="MBL4916395.1"/>
    <property type="molecule type" value="Genomic_DNA"/>
</dbReference>
<reference evidence="1" key="1">
    <citation type="submission" date="2021-01" db="EMBL/GenBank/DDBJ databases">
        <title>Tabrizicola alba sp. nov. a motile alkaliphilic bacterium isolated from a soda lake.</title>
        <authorList>
            <person name="Szuroczki S."/>
            <person name="Abbaszade G."/>
            <person name="Schumann P."/>
            <person name="Toth E."/>
        </authorList>
    </citation>
    <scope>NUCLEOTIDE SEQUENCE</scope>
    <source>
        <strain evidence="1">DMG-N-6</strain>
    </source>
</reference>
<protein>
    <submittedName>
        <fullName evidence="1">DUF2125 domain-containing protein</fullName>
    </submittedName>
</protein>
<comment type="caution">
    <text evidence="1">The sequence shown here is derived from an EMBL/GenBank/DDBJ whole genome shotgun (WGS) entry which is preliminary data.</text>
</comment>
<keyword evidence="2" id="KW-1185">Reference proteome</keyword>